<name>A0ABN8HLQ6_9NEOP</name>
<gene>
    <name evidence="1" type="ORF">IPOD504_LOCUS793</name>
</gene>
<dbReference type="Proteomes" id="UP000837857">
    <property type="component" value="Chromosome 1"/>
</dbReference>
<reference evidence="1" key="1">
    <citation type="submission" date="2022-03" db="EMBL/GenBank/DDBJ databases">
        <authorList>
            <person name="Martin H S."/>
        </authorList>
    </citation>
    <scope>NUCLEOTIDE SEQUENCE</scope>
</reference>
<keyword evidence="2" id="KW-1185">Reference proteome</keyword>
<feature type="non-terminal residue" evidence="1">
    <location>
        <position position="1"/>
    </location>
</feature>
<evidence type="ECO:0008006" key="3">
    <source>
        <dbReference type="Google" id="ProtNLM"/>
    </source>
</evidence>
<sequence>MIICKPPRIADALQSSLLHEWVLALLAVAVRRCHPTRPHVRHPGRRINSVYALCHEAARPHRDILPQNIRSRTSSHNALMHFNRPVLIPVLLLFSGAEQSCK</sequence>
<protein>
    <recommendedName>
        <fullName evidence="3">Secreted protein</fullName>
    </recommendedName>
</protein>
<accession>A0ABN8HLQ6</accession>
<evidence type="ECO:0000313" key="1">
    <source>
        <dbReference type="EMBL" id="CAH2035985.1"/>
    </source>
</evidence>
<dbReference type="EMBL" id="OW152813">
    <property type="protein sequence ID" value="CAH2035985.1"/>
    <property type="molecule type" value="Genomic_DNA"/>
</dbReference>
<proteinExistence type="predicted"/>
<organism evidence="1 2">
    <name type="scientific">Iphiclides podalirius</name>
    <name type="common">scarce swallowtail</name>
    <dbReference type="NCBI Taxonomy" id="110791"/>
    <lineage>
        <taxon>Eukaryota</taxon>
        <taxon>Metazoa</taxon>
        <taxon>Ecdysozoa</taxon>
        <taxon>Arthropoda</taxon>
        <taxon>Hexapoda</taxon>
        <taxon>Insecta</taxon>
        <taxon>Pterygota</taxon>
        <taxon>Neoptera</taxon>
        <taxon>Endopterygota</taxon>
        <taxon>Lepidoptera</taxon>
        <taxon>Glossata</taxon>
        <taxon>Ditrysia</taxon>
        <taxon>Papilionoidea</taxon>
        <taxon>Papilionidae</taxon>
        <taxon>Papilioninae</taxon>
        <taxon>Iphiclides</taxon>
    </lineage>
</organism>
<evidence type="ECO:0000313" key="2">
    <source>
        <dbReference type="Proteomes" id="UP000837857"/>
    </source>
</evidence>